<organism evidence="1 2">
    <name type="scientific">Kipferlia bialata</name>
    <dbReference type="NCBI Taxonomy" id="797122"/>
    <lineage>
        <taxon>Eukaryota</taxon>
        <taxon>Metamonada</taxon>
        <taxon>Carpediemonas-like organisms</taxon>
        <taxon>Kipferlia</taxon>
    </lineage>
</organism>
<reference evidence="1 2" key="1">
    <citation type="journal article" date="2018" name="PLoS ONE">
        <title>The draft genome of Kipferlia bialata reveals reductive genome evolution in fornicate parasites.</title>
        <authorList>
            <person name="Tanifuji G."/>
            <person name="Takabayashi S."/>
            <person name="Kume K."/>
            <person name="Takagi M."/>
            <person name="Nakayama T."/>
            <person name="Kamikawa R."/>
            <person name="Inagaki Y."/>
            <person name="Hashimoto T."/>
        </authorList>
    </citation>
    <scope>NUCLEOTIDE SEQUENCE [LARGE SCALE GENOMIC DNA]</scope>
    <source>
        <strain evidence="1">NY0173</strain>
    </source>
</reference>
<dbReference type="AlphaFoldDB" id="A0A391NP40"/>
<gene>
    <name evidence="1" type="ORF">KIPB_009769</name>
</gene>
<evidence type="ECO:0000313" key="2">
    <source>
        <dbReference type="Proteomes" id="UP000265618"/>
    </source>
</evidence>
<proteinExistence type="predicted"/>
<evidence type="ECO:0000313" key="1">
    <source>
        <dbReference type="EMBL" id="GCA63411.1"/>
    </source>
</evidence>
<keyword evidence="2" id="KW-1185">Reference proteome</keyword>
<sequence length="100" mass="11291">MGRDLYFIVTDPDGRPLKGPDDWDEPSDEWETVGLGSGDSWPCYFVPIYIAAYRRTQLVEPWNEAALAAIESVIPPLRTEMVLTEMMSDIRTAEVLREAG</sequence>
<name>A0A391NP40_9EUKA</name>
<dbReference type="Proteomes" id="UP000265618">
    <property type="component" value="Unassembled WGS sequence"/>
</dbReference>
<accession>A0A391NP40</accession>
<comment type="caution">
    <text evidence="1">The sequence shown here is derived from an EMBL/GenBank/DDBJ whole genome shotgun (WGS) entry which is preliminary data.</text>
</comment>
<dbReference type="EMBL" id="BDIP01003415">
    <property type="protein sequence ID" value="GCA63411.1"/>
    <property type="molecule type" value="Genomic_DNA"/>
</dbReference>
<protein>
    <submittedName>
        <fullName evidence="1">Uncharacterized protein</fullName>
    </submittedName>
</protein>